<evidence type="ECO:0000256" key="1">
    <source>
        <dbReference type="SAM" id="MobiDB-lite"/>
    </source>
</evidence>
<comment type="caution">
    <text evidence="2">The sequence shown here is derived from an EMBL/GenBank/DDBJ whole genome shotgun (WGS) entry which is preliminary data.</text>
</comment>
<dbReference type="EMBL" id="JANAWD010000021">
    <property type="protein sequence ID" value="KAJ3490863.1"/>
    <property type="molecule type" value="Genomic_DNA"/>
</dbReference>
<feature type="region of interest" description="Disordered" evidence="1">
    <location>
        <begin position="1"/>
        <end position="26"/>
    </location>
</feature>
<proteinExistence type="predicted"/>
<sequence>MNLQVAGLDTSEIEDEASWEDKSETDVGGMRLKRREVPRALVGVHTFDRFVAGAAPTGNFGQPNVSYFG</sequence>
<keyword evidence="3" id="KW-1185">Reference proteome</keyword>
<evidence type="ECO:0000313" key="2">
    <source>
        <dbReference type="EMBL" id="KAJ3490863.1"/>
    </source>
</evidence>
<reference evidence="2" key="1">
    <citation type="submission" date="2022-07" db="EMBL/GenBank/DDBJ databases">
        <title>Genome Sequence of Physisporinus lineatus.</title>
        <authorList>
            <person name="Buettner E."/>
        </authorList>
    </citation>
    <scope>NUCLEOTIDE SEQUENCE</scope>
    <source>
        <strain evidence="2">VT162</strain>
    </source>
</reference>
<dbReference type="Proteomes" id="UP001212997">
    <property type="component" value="Unassembled WGS sequence"/>
</dbReference>
<name>A0AAD5VD33_9APHY</name>
<dbReference type="AlphaFoldDB" id="A0AAD5VD33"/>
<accession>A0AAD5VD33</accession>
<organism evidence="2 3">
    <name type="scientific">Meripilus lineatus</name>
    <dbReference type="NCBI Taxonomy" id="2056292"/>
    <lineage>
        <taxon>Eukaryota</taxon>
        <taxon>Fungi</taxon>
        <taxon>Dikarya</taxon>
        <taxon>Basidiomycota</taxon>
        <taxon>Agaricomycotina</taxon>
        <taxon>Agaricomycetes</taxon>
        <taxon>Polyporales</taxon>
        <taxon>Meripilaceae</taxon>
        <taxon>Meripilus</taxon>
    </lineage>
</organism>
<gene>
    <name evidence="2" type="ORF">NLI96_g1156</name>
</gene>
<protein>
    <submittedName>
        <fullName evidence="2">Uncharacterized protein</fullName>
    </submittedName>
</protein>
<evidence type="ECO:0000313" key="3">
    <source>
        <dbReference type="Proteomes" id="UP001212997"/>
    </source>
</evidence>